<sequence length="61" mass="6854">MTACKEGKKPQNTATADVIAWYEWAKRQRIVAAMSAGVVYTPSGEPVDLQQMMRRYPCECS</sequence>
<organism evidence="1 2">
    <name type="scientific">Calothrix parietina FACHB-288</name>
    <dbReference type="NCBI Taxonomy" id="2692896"/>
    <lineage>
        <taxon>Bacteria</taxon>
        <taxon>Bacillati</taxon>
        <taxon>Cyanobacteriota</taxon>
        <taxon>Cyanophyceae</taxon>
        <taxon>Nostocales</taxon>
        <taxon>Calotrichaceae</taxon>
        <taxon>Calothrix</taxon>
    </lineage>
</organism>
<comment type="caution">
    <text evidence="1">The sequence shown here is derived from an EMBL/GenBank/DDBJ whole genome shotgun (WGS) entry which is preliminary data.</text>
</comment>
<gene>
    <name evidence="1" type="ORF">H6G24_32775</name>
</gene>
<name>A0ABR8AJP2_9CYAN</name>
<dbReference type="EMBL" id="JACJQH010000079">
    <property type="protein sequence ID" value="MBD2200188.1"/>
    <property type="molecule type" value="Genomic_DNA"/>
</dbReference>
<dbReference type="Proteomes" id="UP000658514">
    <property type="component" value="Unassembled WGS sequence"/>
</dbReference>
<protein>
    <submittedName>
        <fullName evidence="1">Uncharacterized protein</fullName>
    </submittedName>
</protein>
<evidence type="ECO:0000313" key="2">
    <source>
        <dbReference type="Proteomes" id="UP000658514"/>
    </source>
</evidence>
<proteinExistence type="predicted"/>
<evidence type="ECO:0000313" key="1">
    <source>
        <dbReference type="EMBL" id="MBD2200188.1"/>
    </source>
</evidence>
<reference evidence="1 2" key="1">
    <citation type="journal article" date="2020" name="ISME J.">
        <title>Comparative genomics reveals insights into cyanobacterial evolution and habitat adaptation.</title>
        <authorList>
            <person name="Chen M.Y."/>
            <person name="Teng W.K."/>
            <person name="Zhao L."/>
            <person name="Hu C.X."/>
            <person name="Zhou Y.K."/>
            <person name="Han B.P."/>
            <person name="Song L.R."/>
            <person name="Shu W.S."/>
        </authorList>
    </citation>
    <scope>NUCLEOTIDE SEQUENCE [LARGE SCALE GENOMIC DNA]</scope>
    <source>
        <strain evidence="1 2">FACHB-288</strain>
    </source>
</reference>
<keyword evidence="2" id="KW-1185">Reference proteome</keyword>
<accession>A0ABR8AJP2</accession>